<dbReference type="Gene3D" id="1.10.443.10">
    <property type="entry name" value="Intergrase catalytic core"/>
    <property type="match status" value="1"/>
</dbReference>
<organism evidence="5 6">
    <name type="scientific">Crossiella cryophila</name>
    <dbReference type="NCBI Taxonomy" id="43355"/>
    <lineage>
        <taxon>Bacteria</taxon>
        <taxon>Bacillati</taxon>
        <taxon>Actinomycetota</taxon>
        <taxon>Actinomycetes</taxon>
        <taxon>Pseudonocardiales</taxon>
        <taxon>Pseudonocardiaceae</taxon>
        <taxon>Crossiella</taxon>
    </lineage>
</organism>
<dbReference type="PANTHER" id="PTHR30349:SF41">
    <property type="entry name" value="INTEGRASE_RECOMBINASE PROTEIN MJ0367-RELATED"/>
    <property type="match status" value="1"/>
</dbReference>
<comment type="caution">
    <text evidence="5">The sequence shown here is derived from an EMBL/GenBank/DDBJ whole genome shotgun (WGS) entry which is preliminary data.</text>
</comment>
<keyword evidence="3" id="KW-0233">DNA recombination</keyword>
<dbReference type="Pfam" id="PF00589">
    <property type="entry name" value="Phage_integrase"/>
    <property type="match status" value="1"/>
</dbReference>
<accession>A0A7W7G025</accession>
<dbReference type="EMBL" id="JACHMH010000001">
    <property type="protein sequence ID" value="MBB4681759.1"/>
    <property type="molecule type" value="Genomic_DNA"/>
</dbReference>
<dbReference type="SUPFAM" id="SSF56349">
    <property type="entry name" value="DNA breaking-rejoining enzymes"/>
    <property type="match status" value="1"/>
</dbReference>
<dbReference type="InterPro" id="IPR011010">
    <property type="entry name" value="DNA_brk_join_enz"/>
</dbReference>
<dbReference type="GO" id="GO:0003677">
    <property type="term" value="F:DNA binding"/>
    <property type="evidence" value="ECO:0007669"/>
    <property type="project" value="UniProtKB-KW"/>
</dbReference>
<sequence>MVHLDPASAVFKAMLEGWETQQRARFLKAGGTIKPRLDLVRRFAEYTNQYPWQWEPAEVEAFIVSLSIAPSTARNYQNCLRMFCEFVTDARYGWPAKCLDIFGAVPRQILHEANTISHVTDYEGNPGRRPLSYDEVQALFDASDGRVEEIQSRHRKGALTAMRDSAMLKVIYAFGLRRQEAVGLDVADWRHNPKVPAFGRFGGVFVRWGKSTNGSPPRRRTVFTVAEFDWIVPVMEHYLEEVRPLLAPGKHPAMWVTERCGRISRRRLNRTFGLVRDLAGLPSELDLHALRHSFVTHLVEFDYPEKFVQDQCGHSWGSTTAIYTGVSDEYRNRLVQRALRERHPDLWKDQP</sequence>
<dbReference type="InterPro" id="IPR013762">
    <property type="entry name" value="Integrase-like_cat_sf"/>
</dbReference>
<proteinExistence type="inferred from homology"/>
<dbReference type="GO" id="GO:0015074">
    <property type="term" value="P:DNA integration"/>
    <property type="evidence" value="ECO:0007669"/>
    <property type="project" value="InterPro"/>
</dbReference>
<gene>
    <name evidence="5" type="ORF">HNR67_007877</name>
</gene>
<name>A0A7W7G025_9PSEU</name>
<evidence type="ECO:0000313" key="5">
    <source>
        <dbReference type="EMBL" id="MBB4681759.1"/>
    </source>
</evidence>
<dbReference type="Proteomes" id="UP000533598">
    <property type="component" value="Unassembled WGS sequence"/>
</dbReference>
<dbReference type="InterPro" id="IPR002104">
    <property type="entry name" value="Integrase_catalytic"/>
</dbReference>
<protein>
    <submittedName>
        <fullName evidence="5">Site-specific recombinase XerD</fullName>
    </submittedName>
</protein>
<feature type="domain" description="Tyr recombinase" evidence="4">
    <location>
        <begin position="126"/>
        <end position="337"/>
    </location>
</feature>
<evidence type="ECO:0000256" key="1">
    <source>
        <dbReference type="ARBA" id="ARBA00008857"/>
    </source>
</evidence>
<evidence type="ECO:0000256" key="2">
    <source>
        <dbReference type="ARBA" id="ARBA00023125"/>
    </source>
</evidence>
<dbReference type="PROSITE" id="PS51898">
    <property type="entry name" value="TYR_RECOMBINASE"/>
    <property type="match status" value="1"/>
</dbReference>
<dbReference type="GO" id="GO:0006310">
    <property type="term" value="P:DNA recombination"/>
    <property type="evidence" value="ECO:0007669"/>
    <property type="project" value="UniProtKB-KW"/>
</dbReference>
<evidence type="ECO:0000259" key="4">
    <source>
        <dbReference type="PROSITE" id="PS51898"/>
    </source>
</evidence>
<reference evidence="5 6" key="1">
    <citation type="submission" date="2020-08" db="EMBL/GenBank/DDBJ databases">
        <title>Sequencing the genomes of 1000 actinobacteria strains.</title>
        <authorList>
            <person name="Klenk H.-P."/>
        </authorList>
    </citation>
    <scope>NUCLEOTIDE SEQUENCE [LARGE SCALE GENOMIC DNA]</scope>
    <source>
        <strain evidence="5 6">DSM 44230</strain>
    </source>
</reference>
<evidence type="ECO:0000256" key="3">
    <source>
        <dbReference type="ARBA" id="ARBA00023172"/>
    </source>
</evidence>
<keyword evidence="2" id="KW-0238">DNA-binding</keyword>
<evidence type="ECO:0000313" key="6">
    <source>
        <dbReference type="Proteomes" id="UP000533598"/>
    </source>
</evidence>
<dbReference type="PANTHER" id="PTHR30349">
    <property type="entry name" value="PHAGE INTEGRASE-RELATED"/>
    <property type="match status" value="1"/>
</dbReference>
<dbReference type="InterPro" id="IPR050090">
    <property type="entry name" value="Tyrosine_recombinase_XerCD"/>
</dbReference>
<dbReference type="RefSeq" id="WP_221490206.1">
    <property type="nucleotide sequence ID" value="NZ_BAAAUI010000063.1"/>
</dbReference>
<dbReference type="AlphaFoldDB" id="A0A7W7G025"/>
<comment type="similarity">
    <text evidence="1">Belongs to the 'phage' integrase family.</text>
</comment>
<keyword evidence="6" id="KW-1185">Reference proteome</keyword>